<evidence type="ECO:0000256" key="8">
    <source>
        <dbReference type="ARBA" id="ARBA00022989"/>
    </source>
</evidence>
<comment type="catalytic activity">
    <reaction evidence="13 14">
        <text>a very-long-chain (3R)-3-hydroxyacyl-CoA = a very-long-chain (2E)-enoyl-CoA + H2O</text>
        <dbReference type="Rhea" id="RHEA:45812"/>
        <dbReference type="ChEBI" id="CHEBI:15377"/>
        <dbReference type="ChEBI" id="CHEBI:83728"/>
        <dbReference type="ChEBI" id="CHEBI:85440"/>
        <dbReference type="EC" id="4.2.1.134"/>
    </reaction>
</comment>
<evidence type="ECO:0000256" key="10">
    <source>
        <dbReference type="ARBA" id="ARBA00023136"/>
    </source>
</evidence>
<evidence type="ECO:0000256" key="2">
    <source>
        <dbReference type="ARBA" id="ARBA00005194"/>
    </source>
</evidence>
<comment type="function">
    <text evidence="14">Catalyzes the third of the four reactions of the long-chain fatty acids elongation cycle. This endoplasmic reticulum-bound enzymatic process, allows the addition of two carbons to the chain of long- and very long-chain fatty acids/VLCFAs per cycle. This enzyme catalyzes the dehydration of the 3-hydroxyacyl-CoA intermediate into trans-2,3-enoyl-CoA, within each cycle of fatty acid elongation. Thereby, it participates to the production of VLCFAs of different chain lengths that are involved in multiple biological processes as precursors of membrane lipids and lipid mediators.</text>
</comment>
<dbReference type="GO" id="GO:0030148">
    <property type="term" value="P:sphingolipid biosynthetic process"/>
    <property type="evidence" value="ECO:0007669"/>
    <property type="project" value="TreeGrafter"/>
</dbReference>
<evidence type="ECO:0000256" key="4">
    <source>
        <dbReference type="ARBA" id="ARBA00013122"/>
    </source>
</evidence>
<evidence type="ECO:0000313" key="17">
    <source>
        <dbReference type="Proteomes" id="UP000187455"/>
    </source>
</evidence>
<keyword evidence="12 14" id="KW-0456">Lyase</keyword>
<name>A0A1R0GWC2_9FUNG</name>
<organism evidence="16 17">
    <name type="scientific">Smittium mucronatum</name>
    <dbReference type="NCBI Taxonomy" id="133383"/>
    <lineage>
        <taxon>Eukaryota</taxon>
        <taxon>Fungi</taxon>
        <taxon>Fungi incertae sedis</taxon>
        <taxon>Zoopagomycota</taxon>
        <taxon>Kickxellomycotina</taxon>
        <taxon>Harpellomycetes</taxon>
        <taxon>Harpellales</taxon>
        <taxon>Legeriomycetaceae</taxon>
        <taxon>Smittium</taxon>
    </lineage>
</organism>
<dbReference type="EMBL" id="LSSL01002684">
    <property type="protein sequence ID" value="OLY81190.1"/>
    <property type="molecule type" value="Genomic_DNA"/>
</dbReference>
<dbReference type="Pfam" id="PF04387">
    <property type="entry name" value="PTPLA"/>
    <property type="match status" value="1"/>
</dbReference>
<feature type="region of interest" description="Disordered" evidence="15">
    <location>
        <begin position="128"/>
        <end position="154"/>
    </location>
</feature>
<comment type="caution">
    <text evidence="16">The sequence shown here is derived from an EMBL/GenBank/DDBJ whole genome shotgun (WGS) entry which is preliminary data.</text>
</comment>
<comment type="caution">
    <text evidence="14">Lacks conserved residue(s) required for the propagation of feature annotation.</text>
</comment>
<dbReference type="PANTHER" id="PTHR11035">
    <property type="entry name" value="VERY-LONG-CHAIN (3R)-3-HYDROXYACYL-COA DEHYDRATASE"/>
    <property type="match status" value="1"/>
</dbReference>
<protein>
    <recommendedName>
        <fullName evidence="4 14">Very-long-chain (3R)-3-hydroxyacyl-CoA dehydratase</fullName>
        <ecNumber evidence="4 14">4.2.1.134</ecNumber>
    </recommendedName>
</protein>
<accession>A0A1R0GWC2</accession>
<proteinExistence type="inferred from homology"/>
<comment type="subcellular location">
    <subcellularLocation>
        <location evidence="14">Endoplasmic reticulum membrane</location>
        <topology evidence="14">Multi-pass membrane protein</topology>
    </subcellularLocation>
    <subcellularLocation>
        <location evidence="1">Membrane</location>
        <topology evidence="1">Multi-pass membrane protein</topology>
    </subcellularLocation>
</comment>
<comment type="similarity">
    <text evidence="3 14">Belongs to the very long-chain fatty acids dehydratase HACD family.</text>
</comment>
<gene>
    <name evidence="16" type="ORF">AYI68_g4707</name>
</gene>
<keyword evidence="10 14" id="KW-0472">Membrane</keyword>
<evidence type="ECO:0000256" key="5">
    <source>
        <dbReference type="ARBA" id="ARBA00022516"/>
    </source>
</evidence>
<evidence type="ECO:0000313" key="16">
    <source>
        <dbReference type="EMBL" id="OLY81190.1"/>
    </source>
</evidence>
<evidence type="ECO:0000256" key="12">
    <source>
        <dbReference type="ARBA" id="ARBA00023239"/>
    </source>
</evidence>
<comment type="pathway">
    <text evidence="2 14">Lipid metabolism; fatty acid biosynthesis.</text>
</comment>
<keyword evidence="9 14" id="KW-0443">Lipid metabolism</keyword>
<dbReference type="GO" id="GO:0005789">
    <property type="term" value="C:endoplasmic reticulum membrane"/>
    <property type="evidence" value="ECO:0007669"/>
    <property type="project" value="UniProtKB-SubCell"/>
</dbReference>
<keyword evidence="5 14" id="KW-0444">Lipid biosynthesis</keyword>
<dbReference type="AlphaFoldDB" id="A0A1R0GWC2"/>
<dbReference type="GO" id="GO:0030497">
    <property type="term" value="P:fatty acid elongation"/>
    <property type="evidence" value="ECO:0007669"/>
    <property type="project" value="TreeGrafter"/>
</dbReference>
<evidence type="ECO:0000256" key="14">
    <source>
        <dbReference type="RuleBase" id="RU363109"/>
    </source>
</evidence>
<evidence type="ECO:0000256" key="11">
    <source>
        <dbReference type="ARBA" id="ARBA00023160"/>
    </source>
</evidence>
<keyword evidence="6 14" id="KW-0812">Transmembrane</keyword>
<evidence type="ECO:0000256" key="1">
    <source>
        <dbReference type="ARBA" id="ARBA00004141"/>
    </source>
</evidence>
<evidence type="ECO:0000256" key="13">
    <source>
        <dbReference type="ARBA" id="ARBA00036671"/>
    </source>
</evidence>
<dbReference type="OrthoDB" id="46988at2759"/>
<evidence type="ECO:0000256" key="7">
    <source>
        <dbReference type="ARBA" id="ARBA00022832"/>
    </source>
</evidence>
<sequence>MTVLPQVFSRLFLVWGIFYVFPEREVLNQIGVPLLVFAWSITETIRYPFYALSVAELQFYPLLWARYTLFYVLYPLGVTGELLTIYSALPIAKNYYPTYYYFLIAIMFSYGPPFYFLYTHMIKQRRKQLGSPKQSSDKKEGKNAHKNTKKAKKL</sequence>
<feature type="transmembrane region" description="Helical" evidence="14">
    <location>
        <begin position="99"/>
        <end position="118"/>
    </location>
</feature>
<feature type="transmembrane region" description="Helical" evidence="14">
    <location>
        <begin position="67"/>
        <end position="87"/>
    </location>
</feature>
<evidence type="ECO:0000256" key="9">
    <source>
        <dbReference type="ARBA" id="ARBA00023098"/>
    </source>
</evidence>
<dbReference type="EC" id="4.2.1.134" evidence="4 14"/>
<feature type="compositionally biased region" description="Basic residues" evidence="15">
    <location>
        <begin position="144"/>
        <end position="154"/>
    </location>
</feature>
<dbReference type="GO" id="GO:0102158">
    <property type="term" value="F:very-long-chain (3R)-3-hydroxyacyl-CoA dehydratase activity"/>
    <property type="evidence" value="ECO:0007669"/>
    <property type="project" value="UniProtKB-EC"/>
</dbReference>
<evidence type="ECO:0000256" key="6">
    <source>
        <dbReference type="ARBA" id="ARBA00022692"/>
    </source>
</evidence>
<dbReference type="UniPathway" id="UPA00094"/>
<dbReference type="GO" id="GO:0042761">
    <property type="term" value="P:very long-chain fatty acid biosynthetic process"/>
    <property type="evidence" value="ECO:0007669"/>
    <property type="project" value="TreeGrafter"/>
</dbReference>
<keyword evidence="8 14" id="KW-1133">Transmembrane helix</keyword>
<dbReference type="PANTHER" id="PTHR11035:SF3">
    <property type="entry name" value="VERY-LONG-CHAIN (3R)-3-HYDROXYACYL-COA DEHYDRATASE"/>
    <property type="match status" value="1"/>
</dbReference>
<evidence type="ECO:0000256" key="15">
    <source>
        <dbReference type="SAM" id="MobiDB-lite"/>
    </source>
</evidence>
<keyword evidence="14" id="KW-0256">Endoplasmic reticulum</keyword>
<keyword evidence="11 14" id="KW-0275">Fatty acid biosynthesis</keyword>
<dbReference type="Proteomes" id="UP000187455">
    <property type="component" value="Unassembled WGS sequence"/>
</dbReference>
<reference evidence="16 17" key="1">
    <citation type="journal article" date="2016" name="Mol. Biol. Evol.">
        <title>Genome-Wide Survey of Gut Fungi (Harpellales) Reveals the First Horizontally Transferred Ubiquitin Gene from a Mosquito Host.</title>
        <authorList>
            <person name="Wang Y."/>
            <person name="White M.M."/>
            <person name="Kvist S."/>
            <person name="Moncalvo J.M."/>
        </authorList>
    </citation>
    <scope>NUCLEOTIDE SEQUENCE [LARGE SCALE GENOMIC DNA]</scope>
    <source>
        <strain evidence="16 17">ALG-7-W6</strain>
    </source>
</reference>
<dbReference type="InterPro" id="IPR007482">
    <property type="entry name" value="Tyr_Pase-like_PTPLA"/>
</dbReference>
<keyword evidence="7 14" id="KW-0276">Fatty acid metabolism</keyword>
<evidence type="ECO:0000256" key="3">
    <source>
        <dbReference type="ARBA" id="ARBA00007811"/>
    </source>
</evidence>
<dbReference type="STRING" id="133383.A0A1R0GWC2"/>
<keyword evidence="17" id="KW-1185">Reference proteome</keyword>